<evidence type="ECO:0000256" key="1">
    <source>
        <dbReference type="SAM" id="SignalP"/>
    </source>
</evidence>
<evidence type="ECO:0008006" key="4">
    <source>
        <dbReference type="Google" id="ProtNLM"/>
    </source>
</evidence>
<evidence type="ECO:0000313" key="3">
    <source>
        <dbReference type="Proteomes" id="UP000318995"/>
    </source>
</evidence>
<keyword evidence="1" id="KW-0732">Signal</keyword>
<keyword evidence="3" id="KW-1185">Reference proteome</keyword>
<gene>
    <name evidence="2" type="ORF">Pla111_09100</name>
</gene>
<name>A0A5C5W9X9_9BACT</name>
<dbReference type="AlphaFoldDB" id="A0A5C5W9X9"/>
<dbReference type="EMBL" id="SJPH01000002">
    <property type="protein sequence ID" value="TWT47297.1"/>
    <property type="molecule type" value="Genomic_DNA"/>
</dbReference>
<sequence length="230" mass="24860" precursor="true">MKRNSTLLLLVLASAAQGTTVMPQMGGAQVPMMQAGMKHAGIDFDGSSLSVHIDEMVATPVLRELDPADSFDPTKPWAVLEDMAYNFQYGWVADSIWAPPAGLAVFIEPNFVTPGLEVYDRSWITSGMSFNEMSYEPLFVGGAAWRWNGRMTHHAYAVSNPALTEYEASYRVFLADELTGVESLDGSGMPLYGSGFATFYFAATPIPEPASLLLAGAVVMSFCAGGRRHA</sequence>
<dbReference type="OrthoDB" id="274380at2"/>
<feature type="chain" id="PRO_5023013637" description="PEP-CTERM protein-sorting domain-containing protein" evidence="1">
    <location>
        <begin position="19"/>
        <end position="230"/>
    </location>
</feature>
<comment type="caution">
    <text evidence="2">The sequence shown here is derived from an EMBL/GenBank/DDBJ whole genome shotgun (WGS) entry which is preliminary data.</text>
</comment>
<proteinExistence type="predicted"/>
<evidence type="ECO:0000313" key="2">
    <source>
        <dbReference type="EMBL" id="TWT47297.1"/>
    </source>
</evidence>
<reference evidence="2 3" key="1">
    <citation type="submission" date="2019-02" db="EMBL/GenBank/DDBJ databases">
        <title>Deep-cultivation of Planctomycetes and their phenomic and genomic characterization uncovers novel biology.</title>
        <authorList>
            <person name="Wiegand S."/>
            <person name="Jogler M."/>
            <person name="Boedeker C."/>
            <person name="Pinto D."/>
            <person name="Vollmers J."/>
            <person name="Rivas-Marin E."/>
            <person name="Kohn T."/>
            <person name="Peeters S.H."/>
            <person name="Heuer A."/>
            <person name="Rast P."/>
            <person name="Oberbeckmann S."/>
            <person name="Bunk B."/>
            <person name="Jeske O."/>
            <person name="Meyerdierks A."/>
            <person name="Storesund J.E."/>
            <person name="Kallscheuer N."/>
            <person name="Luecker S."/>
            <person name="Lage O.M."/>
            <person name="Pohl T."/>
            <person name="Merkel B.J."/>
            <person name="Hornburger P."/>
            <person name="Mueller R.-W."/>
            <person name="Bruemmer F."/>
            <person name="Labrenz M."/>
            <person name="Spormann A.M."/>
            <person name="Op Den Camp H."/>
            <person name="Overmann J."/>
            <person name="Amann R."/>
            <person name="Jetten M.S.M."/>
            <person name="Mascher T."/>
            <person name="Medema M.H."/>
            <person name="Devos D.P."/>
            <person name="Kaster A.-K."/>
            <person name="Ovreas L."/>
            <person name="Rohde M."/>
            <person name="Galperin M.Y."/>
            <person name="Jogler C."/>
        </authorList>
    </citation>
    <scope>NUCLEOTIDE SEQUENCE [LARGE SCALE GENOMIC DNA]</scope>
    <source>
        <strain evidence="2 3">Pla111</strain>
    </source>
</reference>
<accession>A0A5C5W9X9</accession>
<organism evidence="2 3">
    <name type="scientific">Botrimarina hoheduenensis</name>
    <dbReference type="NCBI Taxonomy" id="2528000"/>
    <lineage>
        <taxon>Bacteria</taxon>
        <taxon>Pseudomonadati</taxon>
        <taxon>Planctomycetota</taxon>
        <taxon>Planctomycetia</taxon>
        <taxon>Pirellulales</taxon>
        <taxon>Lacipirellulaceae</taxon>
        <taxon>Botrimarina</taxon>
    </lineage>
</organism>
<dbReference type="Proteomes" id="UP000318995">
    <property type="component" value="Unassembled WGS sequence"/>
</dbReference>
<feature type="signal peptide" evidence="1">
    <location>
        <begin position="1"/>
        <end position="18"/>
    </location>
</feature>
<dbReference type="RefSeq" id="WP_146571813.1">
    <property type="nucleotide sequence ID" value="NZ_SJPH01000002.1"/>
</dbReference>
<protein>
    <recommendedName>
        <fullName evidence="4">PEP-CTERM protein-sorting domain-containing protein</fullName>
    </recommendedName>
</protein>